<name>A0A8S2YEA5_9BILA</name>
<evidence type="ECO:0000313" key="3">
    <source>
        <dbReference type="Proteomes" id="UP000681967"/>
    </source>
</evidence>
<dbReference type="Proteomes" id="UP000681967">
    <property type="component" value="Unassembled WGS sequence"/>
</dbReference>
<organism evidence="2 3">
    <name type="scientific">Rotaria magnacalcarata</name>
    <dbReference type="NCBI Taxonomy" id="392030"/>
    <lineage>
        <taxon>Eukaryota</taxon>
        <taxon>Metazoa</taxon>
        <taxon>Spiralia</taxon>
        <taxon>Gnathifera</taxon>
        <taxon>Rotifera</taxon>
        <taxon>Eurotatoria</taxon>
        <taxon>Bdelloidea</taxon>
        <taxon>Philodinida</taxon>
        <taxon>Philodinidae</taxon>
        <taxon>Rotaria</taxon>
    </lineage>
</organism>
<dbReference type="EMBL" id="CAJOBJ010080950">
    <property type="protein sequence ID" value="CAF4500753.1"/>
    <property type="molecule type" value="Genomic_DNA"/>
</dbReference>
<evidence type="ECO:0000313" key="1">
    <source>
        <dbReference type="EMBL" id="CAF4500753.1"/>
    </source>
</evidence>
<sequence length="93" mass="10878">MYTVSMGRFLRSGNSTQVNENQAWIRCRGSSVYNFDIVSMWQIMLTQHVCVVDKEKESPQLKSIDIPAIFNSDQFDYRLNSWYNAEEFLNTAI</sequence>
<reference evidence="2" key="1">
    <citation type="submission" date="2021-02" db="EMBL/GenBank/DDBJ databases">
        <authorList>
            <person name="Nowell W R."/>
        </authorList>
    </citation>
    <scope>NUCLEOTIDE SEQUENCE</scope>
</reference>
<comment type="caution">
    <text evidence="2">The sequence shown here is derived from an EMBL/GenBank/DDBJ whole genome shotgun (WGS) entry which is preliminary data.</text>
</comment>
<dbReference type="Proteomes" id="UP000681720">
    <property type="component" value="Unassembled WGS sequence"/>
</dbReference>
<gene>
    <name evidence="2" type="ORF">BYL167_LOCUS37666</name>
    <name evidence="1" type="ORF">GIL414_LOCUS34708</name>
</gene>
<protein>
    <submittedName>
        <fullName evidence="2">Uncharacterized protein</fullName>
    </submittedName>
</protein>
<dbReference type="AlphaFoldDB" id="A0A8S2YEA5"/>
<dbReference type="EMBL" id="CAJOBH010085944">
    <property type="protein sequence ID" value="CAF4540369.1"/>
    <property type="molecule type" value="Genomic_DNA"/>
</dbReference>
<accession>A0A8S2YEA5</accession>
<evidence type="ECO:0000313" key="2">
    <source>
        <dbReference type="EMBL" id="CAF4540369.1"/>
    </source>
</evidence>
<proteinExistence type="predicted"/>